<evidence type="ECO:0000259" key="1">
    <source>
        <dbReference type="PROSITE" id="PS51186"/>
    </source>
</evidence>
<dbReference type="PANTHER" id="PTHR43441:SF12">
    <property type="entry name" value="RIBOSOMAL N-ACETYLTRANSFERASE YDAF-RELATED"/>
    <property type="match status" value="1"/>
</dbReference>
<reference evidence="2" key="1">
    <citation type="submission" date="2016-01" db="EMBL/GenBank/DDBJ databases">
        <title>Complete genome of Planococcus rifietoensis type strain M8.</title>
        <authorList>
            <person name="See-Too W.S."/>
        </authorList>
    </citation>
    <scope>NUCLEOTIDE SEQUENCE [LARGE SCALE GENOMIC DNA]</scope>
    <source>
        <strain evidence="2">M8</strain>
    </source>
</reference>
<dbReference type="CDD" id="cd04301">
    <property type="entry name" value="NAT_SF"/>
    <property type="match status" value="1"/>
</dbReference>
<dbReference type="GO" id="GO:0005737">
    <property type="term" value="C:cytoplasm"/>
    <property type="evidence" value="ECO:0007669"/>
    <property type="project" value="TreeGrafter"/>
</dbReference>
<dbReference type="InterPro" id="IPR051908">
    <property type="entry name" value="Ribosomal_N-acetyltransferase"/>
</dbReference>
<dbReference type="SUPFAM" id="SSF55729">
    <property type="entry name" value="Acyl-CoA N-acyltransferases (Nat)"/>
    <property type="match status" value="1"/>
</dbReference>
<dbReference type="GO" id="GO:1990189">
    <property type="term" value="F:protein N-terminal-serine acetyltransferase activity"/>
    <property type="evidence" value="ECO:0007669"/>
    <property type="project" value="TreeGrafter"/>
</dbReference>
<dbReference type="GO" id="GO:0008999">
    <property type="term" value="F:protein-N-terminal-alanine acetyltransferase activity"/>
    <property type="evidence" value="ECO:0007669"/>
    <property type="project" value="TreeGrafter"/>
</dbReference>
<evidence type="ECO:0000313" key="3">
    <source>
        <dbReference type="Proteomes" id="UP000067683"/>
    </source>
</evidence>
<feature type="domain" description="N-acetyltransferase" evidence="1">
    <location>
        <begin position="10"/>
        <end position="167"/>
    </location>
</feature>
<dbReference type="Proteomes" id="UP000067683">
    <property type="component" value="Chromosome"/>
</dbReference>
<dbReference type="KEGG" id="prt:AUC31_07165"/>
<dbReference type="PANTHER" id="PTHR43441">
    <property type="entry name" value="RIBOSOMAL-PROTEIN-SERINE ACETYLTRANSFERASE"/>
    <property type="match status" value="1"/>
</dbReference>
<sequence>MFTHKIDGELALKLVEMQDAERIFELTDRSRAALKEWLPWLDHTKTVEDTKNFIQSGAESFALGKSLNCAIVYQGELAGIAGFNEINEAKQTAYIGYWLDTEYQGQGIMTRVAKALTDYALTERGLNKVEIRAAVGNEKSRNIPIRLGFTEEGIIRQGEWLYDHFVDSVVYGMLKSEWRSEKGE</sequence>
<keyword evidence="3" id="KW-1185">Reference proteome</keyword>
<dbReference type="InterPro" id="IPR016181">
    <property type="entry name" value="Acyl_CoA_acyltransferase"/>
</dbReference>
<accession>A0A0U2Z574</accession>
<dbReference type="PROSITE" id="PS51186">
    <property type="entry name" value="GNAT"/>
    <property type="match status" value="1"/>
</dbReference>
<dbReference type="Pfam" id="PF13302">
    <property type="entry name" value="Acetyltransf_3"/>
    <property type="match status" value="1"/>
</dbReference>
<dbReference type="EMBL" id="CP013659">
    <property type="protein sequence ID" value="ALS75019.1"/>
    <property type="molecule type" value="Genomic_DNA"/>
</dbReference>
<proteinExistence type="predicted"/>
<dbReference type="InterPro" id="IPR000182">
    <property type="entry name" value="GNAT_dom"/>
</dbReference>
<dbReference type="OrthoDB" id="9784707at2"/>
<dbReference type="AlphaFoldDB" id="A0A0U2Z574"/>
<dbReference type="STRING" id="200991.AUC31_07165"/>
<gene>
    <name evidence="2" type="ORF">AUC31_07165</name>
</gene>
<protein>
    <submittedName>
        <fullName evidence="2">Alanine acetyltransferase</fullName>
    </submittedName>
</protein>
<organism evidence="2 3">
    <name type="scientific">Planococcus rifietoensis</name>
    <dbReference type="NCBI Taxonomy" id="200991"/>
    <lineage>
        <taxon>Bacteria</taxon>
        <taxon>Bacillati</taxon>
        <taxon>Bacillota</taxon>
        <taxon>Bacilli</taxon>
        <taxon>Bacillales</taxon>
        <taxon>Caryophanaceae</taxon>
        <taxon>Planococcus</taxon>
    </lineage>
</organism>
<dbReference type="RefSeq" id="WP_058381726.1">
    <property type="nucleotide sequence ID" value="NZ_CP013659.2"/>
</dbReference>
<name>A0A0U2Z574_9BACL</name>
<dbReference type="Gene3D" id="3.40.630.30">
    <property type="match status" value="1"/>
</dbReference>
<evidence type="ECO:0000313" key="2">
    <source>
        <dbReference type="EMBL" id="ALS75019.1"/>
    </source>
</evidence>